<dbReference type="AlphaFoldDB" id="A0A091BP47"/>
<gene>
    <name evidence="1" type="ORF">H702_07190</name>
    <name evidence="2" type="ORF">SAMN02910290_00690</name>
</gene>
<sequence>MNKVKFFHHSIGSEMEKNINEFAEEHEIINVSYTSEPSSTGFYSVQAMVLYRSK</sequence>
<evidence type="ECO:0000313" key="3">
    <source>
        <dbReference type="Proteomes" id="UP000029382"/>
    </source>
</evidence>
<dbReference type="EMBL" id="FOTG01000003">
    <property type="protein sequence ID" value="SFL15924.1"/>
    <property type="molecule type" value="Genomic_DNA"/>
</dbReference>
<organism evidence="1 3">
    <name type="scientific">Streptococcus equinus JB1</name>
    <dbReference type="NCBI Taxonomy" id="1294274"/>
    <lineage>
        <taxon>Bacteria</taxon>
        <taxon>Bacillati</taxon>
        <taxon>Bacillota</taxon>
        <taxon>Bacilli</taxon>
        <taxon>Lactobacillales</taxon>
        <taxon>Streptococcaceae</taxon>
        <taxon>Streptococcus</taxon>
    </lineage>
</organism>
<evidence type="ECO:0000313" key="2">
    <source>
        <dbReference type="EMBL" id="SFL15924.1"/>
    </source>
</evidence>
<proteinExistence type="predicted"/>
<protein>
    <recommendedName>
        <fullName evidence="5">Sporulation protein Cse60</fullName>
    </recommendedName>
</protein>
<evidence type="ECO:0008006" key="5">
    <source>
        <dbReference type="Google" id="ProtNLM"/>
    </source>
</evidence>
<accession>A0A091BP47</accession>
<evidence type="ECO:0000313" key="1">
    <source>
        <dbReference type="EMBL" id="KFN87436.1"/>
    </source>
</evidence>
<dbReference type="RefSeq" id="WP_142991569.1">
    <property type="nucleotide sequence ID" value="NZ_AUZH01000026.1"/>
</dbReference>
<reference evidence="1 3" key="1">
    <citation type="journal article" date="2014" name="Genome Announc.">
        <title>Draft Genome Sequences of Streptococcus bovis Strains ATCC 33317 and JB1.</title>
        <authorList>
            <person name="Benahmed F.H."/>
            <person name="Gopinath G.R."/>
            <person name="Harbottle H."/>
            <person name="Cotta M.A."/>
            <person name="Luo Y."/>
            <person name="Henderson C."/>
            <person name="Teri P."/>
            <person name="Soppet D."/>
            <person name="Rasmussen M."/>
            <person name="Whitehead T.R."/>
            <person name="Davidson M."/>
        </authorList>
    </citation>
    <scope>NUCLEOTIDE SEQUENCE [LARGE SCALE GENOMIC DNA]</scope>
    <source>
        <strain evidence="1 3">JB1</strain>
    </source>
</reference>
<evidence type="ECO:0000313" key="4">
    <source>
        <dbReference type="Proteomes" id="UP000182793"/>
    </source>
</evidence>
<keyword evidence="4" id="KW-1185">Reference proteome</keyword>
<dbReference type="EMBL" id="AUZH01000026">
    <property type="protein sequence ID" value="KFN87436.1"/>
    <property type="molecule type" value="Genomic_DNA"/>
</dbReference>
<dbReference type="Proteomes" id="UP000182793">
    <property type="component" value="Unassembled WGS sequence"/>
</dbReference>
<dbReference type="Proteomes" id="UP000029382">
    <property type="component" value="Unassembled WGS sequence"/>
</dbReference>
<reference evidence="2 4" key="2">
    <citation type="submission" date="2016-10" db="EMBL/GenBank/DDBJ databases">
        <authorList>
            <person name="Varghese N."/>
            <person name="Submissions S."/>
        </authorList>
    </citation>
    <scope>NUCLEOTIDE SEQUENCE [LARGE SCALE GENOMIC DNA]</scope>
    <source>
        <strain evidence="2 4">JB1</strain>
    </source>
</reference>
<comment type="caution">
    <text evidence="1">The sequence shown here is derived from an EMBL/GenBank/DDBJ whole genome shotgun (WGS) entry which is preliminary data.</text>
</comment>
<dbReference type="Pfam" id="PF10957">
    <property type="entry name" value="Spore_Cse60"/>
    <property type="match status" value="1"/>
</dbReference>
<name>A0A091BP47_STREI</name>
<dbReference type="InterPro" id="IPR020296">
    <property type="entry name" value="Spore_Cse60"/>
</dbReference>